<dbReference type="SUPFAM" id="SSF53850">
    <property type="entry name" value="Periplasmic binding protein-like II"/>
    <property type="match status" value="1"/>
</dbReference>
<dbReference type="EMBL" id="BX842648">
    <property type="protein sequence ID" value="CAE78729.1"/>
    <property type="molecule type" value="Genomic_DNA"/>
</dbReference>
<dbReference type="AlphaFoldDB" id="Q6MPR8"/>
<evidence type="ECO:0000313" key="4">
    <source>
        <dbReference type="Proteomes" id="UP000008080"/>
    </source>
</evidence>
<dbReference type="Pfam" id="PF00497">
    <property type="entry name" value="SBP_bac_3"/>
    <property type="match status" value="1"/>
</dbReference>
<dbReference type="STRING" id="264462.Bd0777"/>
<dbReference type="PANTHER" id="PTHR35936:SF6">
    <property type="entry name" value="AMINO ACID ABC TRANSPORTER SUBSTRATE-BINDING PAAT FAMILY PROTEIN"/>
    <property type="match status" value="1"/>
</dbReference>
<dbReference type="Proteomes" id="UP000008080">
    <property type="component" value="Chromosome"/>
</dbReference>
<gene>
    <name evidence="3" type="ordered locus">Bd0777</name>
</gene>
<protein>
    <submittedName>
        <fullName evidence="3">ABC-transporter, periplasmic domain</fullName>
    </submittedName>
</protein>
<accession>Q6MPR8</accession>
<evidence type="ECO:0000256" key="1">
    <source>
        <dbReference type="ARBA" id="ARBA00022729"/>
    </source>
</evidence>
<dbReference type="HOGENOM" id="CLU_083824_0_0_7"/>
<dbReference type="Gene3D" id="3.40.190.10">
    <property type="entry name" value="Periplasmic binding protein-like II"/>
    <property type="match status" value="2"/>
</dbReference>
<sequence>MRHFLVIVSTFMLAWPAWAGKSNEPLRVAIPYSLAPPLLITDDKGQAQGIVRDYINAIEKRIGRKFELVVIPKFRIHEMINKGMAEINCYTSPTWVPNPEKYTWSKVLFMKREVLASRKAVSSYSEIKGERVGTVLRYIYPHIDPLFKSGRLIREDVPTEEQNLQKFVNKRINNVVADDTHLDYFLKKNDKSKNPVHKLVMQEYPIHCLIAAKDAQTTDSFNKAIEEIKSSDELDRIFAQYK</sequence>
<dbReference type="GeneID" id="93011857"/>
<dbReference type="RefSeq" id="WP_011163331.1">
    <property type="nucleotide sequence ID" value="NC_005363.1"/>
</dbReference>
<dbReference type="eggNOG" id="COG0834">
    <property type="taxonomic scope" value="Bacteria"/>
</dbReference>
<feature type="domain" description="Solute-binding protein family 3/N-terminal" evidence="2">
    <location>
        <begin position="25"/>
        <end position="241"/>
    </location>
</feature>
<reference evidence="3 4" key="1">
    <citation type="journal article" date="2004" name="Science">
        <title>A predator unmasked: life cycle of Bdellovibrio bacteriovorus from a genomic perspective.</title>
        <authorList>
            <person name="Rendulic S."/>
            <person name="Jagtap P."/>
            <person name="Rosinus A."/>
            <person name="Eppinger M."/>
            <person name="Baar C."/>
            <person name="Lanz C."/>
            <person name="Keller H."/>
            <person name="Lambert C."/>
            <person name="Evans K.J."/>
            <person name="Goesmann A."/>
            <person name="Meyer F."/>
            <person name="Sockett R.E."/>
            <person name="Schuster S.C."/>
        </authorList>
    </citation>
    <scope>NUCLEOTIDE SEQUENCE [LARGE SCALE GENOMIC DNA]</scope>
    <source>
        <strain evidence="4">ATCC 15356 / DSM 50701 / NCIMB 9529 / HD100</strain>
    </source>
</reference>
<dbReference type="KEGG" id="bba:Bd0777"/>
<organism evidence="3 4">
    <name type="scientific">Bdellovibrio bacteriovorus (strain ATCC 15356 / DSM 50701 / NCIMB 9529 / HD100)</name>
    <dbReference type="NCBI Taxonomy" id="264462"/>
    <lineage>
        <taxon>Bacteria</taxon>
        <taxon>Pseudomonadati</taxon>
        <taxon>Bdellovibrionota</taxon>
        <taxon>Bdellovibrionia</taxon>
        <taxon>Bdellovibrionales</taxon>
        <taxon>Pseudobdellovibrionaceae</taxon>
        <taxon>Bdellovibrio</taxon>
    </lineage>
</organism>
<proteinExistence type="predicted"/>
<keyword evidence="4" id="KW-1185">Reference proteome</keyword>
<keyword evidence="1" id="KW-0732">Signal</keyword>
<evidence type="ECO:0000313" key="3">
    <source>
        <dbReference type="EMBL" id="CAE78729.1"/>
    </source>
</evidence>
<dbReference type="InterPro" id="IPR001638">
    <property type="entry name" value="Solute-binding_3/MltF_N"/>
</dbReference>
<name>Q6MPR8_BDEBA</name>
<evidence type="ECO:0000259" key="2">
    <source>
        <dbReference type="SMART" id="SM00062"/>
    </source>
</evidence>
<dbReference type="PANTHER" id="PTHR35936">
    <property type="entry name" value="MEMBRANE-BOUND LYTIC MUREIN TRANSGLYCOSYLASE F"/>
    <property type="match status" value="1"/>
</dbReference>
<dbReference type="SMART" id="SM00062">
    <property type="entry name" value="PBPb"/>
    <property type="match status" value="1"/>
</dbReference>